<dbReference type="GO" id="GO:0016491">
    <property type="term" value="F:oxidoreductase activity"/>
    <property type="evidence" value="ECO:0007669"/>
    <property type="project" value="UniProtKB-KW"/>
</dbReference>
<feature type="domain" description="NADPH-dependent FMN reductase-like" evidence="1">
    <location>
        <begin position="11"/>
        <end position="145"/>
    </location>
</feature>
<dbReference type="GO" id="GO:0005829">
    <property type="term" value="C:cytosol"/>
    <property type="evidence" value="ECO:0007669"/>
    <property type="project" value="TreeGrafter"/>
</dbReference>
<dbReference type="AlphaFoldDB" id="A0A4U8W253"/>
<evidence type="ECO:0000259" key="1">
    <source>
        <dbReference type="Pfam" id="PF03358"/>
    </source>
</evidence>
<protein>
    <submittedName>
        <fullName evidence="2">FMN-dependent NADPH-azoreductase</fullName>
        <ecNumber evidence="2">1.7.-.-</ecNumber>
    </submittedName>
</protein>
<dbReference type="RefSeq" id="WP_130917973.1">
    <property type="nucleotide sequence ID" value="NZ_JARWRF010000043.1"/>
</dbReference>
<gene>
    <name evidence="2" type="primary">azr_1</name>
    <name evidence="2" type="ORF">NCTC10797_03734</name>
</gene>
<dbReference type="InterPro" id="IPR029039">
    <property type="entry name" value="Flavoprotein-like_sf"/>
</dbReference>
<evidence type="ECO:0000313" key="2">
    <source>
        <dbReference type="EMBL" id="VFA99942.1"/>
    </source>
</evidence>
<dbReference type="InterPro" id="IPR050712">
    <property type="entry name" value="NAD(P)H-dep_reductase"/>
</dbReference>
<dbReference type="Gene3D" id="3.40.50.360">
    <property type="match status" value="1"/>
</dbReference>
<name>A0A4U8W253_9NOCA</name>
<dbReference type="EMBL" id="LR215973">
    <property type="protein sequence ID" value="VFA99942.1"/>
    <property type="molecule type" value="Genomic_DNA"/>
</dbReference>
<reference evidence="2 3" key="1">
    <citation type="submission" date="2019-02" db="EMBL/GenBank/DDBJ databases">
        <authorList>
            <consortium name="Pathogen Informatics"/>
        </authorList>
    </citation>
    <scope>NUCLEOTIDE SEQUENCE [LARGE SCALE GENOMIC DNA]</scope>
    <source>
        <strain evidence="2 3">3012STDY6756504</strain>
    </source>
</reference>
<proteinExistence type="predicted"/>
<dbReference type="PANTHER" id="PTHR30543:SF21">
    <property type="entry name" value="NAD(P)H-DEPENDENT FMN REDUCTASE LOT6"/>
    <property type="match status" value="1"/>
</dbReference>
<keyword evidence="2" id="KW-0560">Oxidoreductase</keyword>
<organism evidence="2 3">
    <name type="scientific">Nocardia cyriacigeorgica</name>
    <dbReference type="NCBI Taxonomy" id="135487"/>
    <lineage>
        <taxon>Bacteria</taxon>
        <taxon>Bacillati</taxon>
        <taxon>Actinomycetota</taxon>
        <taxon>Actinomycetes</taxon>
        <taxon>Mycobacteriales</taxon>
        <taxon>Nocardiaceae</taxon>
        <taxon>Nocardia</taxon>
    </lineage>
</organism>
<accession>A0A4U8W253</accession>
<dbReference type="EC" id="1.7.-.-" evidence="2"/>
<dbReference type="SUPFAM" id="SSF52218">
    <property type="entry name" value="Flavoproteins"/>
    <property type="match status" value="1"/>
</dbReference>
<dbReference type="GO" id="GO:0010181">
    <property type="term" value="F:FMN binding"/>
    <property type="evidence" value="ECO:0007669"/>
    <property type="project" value="TreeGrafter"/>
</dbReference>
<dbReference type="Proteomes" id="UP000290439">
    <property type="component" value="Chromosome"/>
</dbReference>
<sequence>MNPETAVPDLRVAALIGSVRDGRFGVRIGAWVHDRLTGAGLDVDLLDLAETTIPHSMGAHEDFATLTERIGRADALIVITPEYNHSYPGPLKTAIDMLGPELRAKPVGFVSYGGLSGGLRAVEALRPVLAELHAVTVRETVSLHNPWSSLDPADGYPDKAATEALHVMARQLLWWADALRTARERAPYPA</sequence>
<dbReference type="InterPro" id="IPR005025">
    <property type="entry name" value="FMN_Rdtase-like_dom"/>
</dbReference>
<evidence type="ECO:0000313" key="3">
    <source>
        <dbReference type="Proteomes" id="UP000290439"/>
    </source>
</evidence>
<dbReference type="Pfam" id="PF03358">
    <property type="entry name" value="FMN_red"/>
    <property type="match status" value="1"/>
</dbReference>
<dbReference type="PANTHER" id="PTHR30543">
    <property type="entry name" value="CHROMATE REDUCTASE"/>
    <property type="match status" value="1"/>
</dbReference>